<dbReference type="PANTHER" id="PTHR45649">
    <property type="entry name" value="AMINO-ACID PERMEASE BAT1"/>
    <property type="match status" value="1"/>
</dbReference>
<dbReference type="GO" id="GO:0022857">
    <property type="term" value="F:transmembrane transporter activity"/>
    <property type="evidence" value="ECO:0007669"/>
    <property type="project" value="InterPro"/>
</dbReference>
<gene>
    <name evidence="7" type="ORF">TRUGW13939_06802</name>
</gene>
<feature type="transmembrane region" description="Helical" evidence="6">
    <location>
        <begin position="200"/>
        <end position="222"/>
    </location>
</feature>
<dbReference type="RefSeq" id="XP_035345839.1">
    <property type="nucleotide sequence ID" value="XM_035489946.1"/>
</dbReference>
<feature type="transmembrane region" description="Helical" evidence="6">
    <location>
        <begin position="121"/>
        <end position="140"/>
    </location>
</feature>
<keyword evidence="4 6" id="KW-1133">Transmembrane helix</keyword>
<organism evidence="7 8">
    <name type="scientific">Talaromyces rugulosus</name>
    <name type="common">Penicillium rugulosum</name>
    <dbReference type="NCBI Taxonomy" id="121627"/>
    <lineage>
        <taxon>Eukaryota</taxon>
        <taxon>Fungi</taxon>
        <taxon>Dikarya</taxon>
        <taxon>Ascomycota</taxon>
        <taxon>Pezizomycotina</taxon>
        <taxon>Eurotiomycetes</taxon>
        <taxon>Eurotiomycetidae</taxon>
        <taxon>Eurotiales</taxon>
        <taxon>Trichocomaceae</taxon>
        <taxon>Talaromyces</taxon>
        <taxon>Talaromyces sect. Islandici</taxon>
    </lineage>
</organism>
<dbReference type="PANTHER" id="PTHR45649:SF1">
    <property type="entry name" value="TRANSPORTER, PUTATIVE (EUROFUNG)-RELATED"/>
    <property type="match status" value="1"/>
</dbReference>
<evidence type="ECO:0000313" key="7">
    <source>
        <dbReference type="EMBL" id="QKX59662.1"/>
    </source>
</evidence>
<evidence type="ECO:0000256" key="2">
    <source>
        <dbReference type="ARBA" id="ARBA00022448"/>
    </source>
</evidence>
<dbReference type="GeneID" id="55994295"/>
<feature type="transmembrane region" description="Helical" evidence="6">
    <location>
        <begin position="331"/>
        <end position="351"/>
    </location>
</feature>
<dbReference type="PIRSF" id="PIRSF006060">
    <property type="entry name" value="AA_transporter"/>
    <property type="match status" value="1"/>
</dbReference>
<dbReference type="EMBL" id="CP055901">
    <property type="protein sequence ID" value="QKX59662.1"/>
    <property type="molecule type" value="Genomic_DNA"/>
</dbReference>
<protein>
    <recommendedName>
        <fullName evidence="9">Amino acid permease/ SLC12A domain-containing protein</fullName>
    </recommendedName>
</protein>
<feature type="transmembrane region" description="Helical" evidence="6">
    <location>
        <begin position="160"/>
        <end position="179"/>
    </location>
</feature>
<feature type="transmembrane region" description="Helical" evidence="6">
    <location>
        <begin position="300"/>
        <end position="319"/>
    </location>
</feature>
<name>A0A7H8QZZ4_TALRU</name>
<dbReference type="Proteomes" id="UP000509510">
    <property type="component" value="Chromosome IV"/>
</dbReference>
<keyword evidence="5 6" id="KW-0472">Membrane</keyword>
<keyword evidence="3 6" id="KW-0812">Transmembrane</keyword>
<feature type="transmembrane region" description="Helical" evidence="6">
    <location>
        <begin position="251"/>
        <end position="272"/>
    </location>
</feature>
<feature type="transmembrane region" description="Helical" evidence="6">
    <location>
        <begin position="88"/>
        <end position="109"/>
    </location>
</feature>
<evidence type="ECO:0000256" key="5">
    <source>
        <dbReference type="ARBA" id="ARBA00023136"/>
    </source>
</evidence>
<reference evidence="8" key="1">
    <citation type="submission" date="2020-06" db="EMBL/GenBank/DDBJ databases">
        <title>A chromosome-scale genome assembly of Talaromyces rugulosus W13939.</title>
        <authorList>
            <person name="Wang B."/>
            <person name="Guo L."/>
            <person name="Ye K."/>
            <person name="Wang L."/>
        </authorList>
    </citation>
    <scope>NUCLEOTIDE SEQUENCE [LARGE SCALE GENOMIC DNA]</scope>
    <source>
        <strain evidence="8">W13939</strain>
    </source>
</reference>
<keyword evidence="8" id="KW-1185">Reference proteome</keyword>
<sequence length="465" mass="51342">MQSPTLSPLGAVSFADMRALHYRAPVSAGQYHWCAMLAPREYKNLASYVTGWLTVCGWQAAVTSSSYLSGTMLQNLIMLNHPTYQPKTWQAMLLMWAGLLIAVFLNTIVSNFLPKIEGAILIFHVLGFFAILIPLTYLAPSQSSGSVVFTQFVNNGGWPSQGLSFWVGLNSTVFMFLGADSVIHMSEEIYDAARNVPRAIIWSILINGMLGFGLLLGTLFTLGDLGRVLKTRYDYVFIQIFLDNTGSISGATTMACILLCLTFFSTIGLVASSSRMTWAFARDRGLPGWRYLSKVESKRAIPVITILFTAIFAILLDLIDLGSSTVLNDIMSLSVNSMYGSYFISASLLLWRRCAGDIVDDRRETCITANSIRLSWGPWRIPGILGIINNAFACVWMVVVLFFTSWPPATPVTASTMNYSIFVTFFVAIVSTIYYIVWARKSYHGPVVETVQSVEMGATESLKSA</sequence>
<evidence type="ECO:0000256" key="3">
    <source>
        <dbReference type="ARBA" id="ARBA00022692"/>
    </source>
</evidence>
<feature type="transmembrane region" description="Helical" evidence="6">
    <location>
        <begin position="383"/>
        <end position="406"/>
    </location>
</feature>
<dbReference type="Gene3D" id="1.20.1740.10">
    <property type="entry name" value="Amino acid/polyamine transporter I"/>
    <property type="match status" value="1"/>
</dbReference>
<accession>A0A7H8QZZ4</accession>
<evidence type="ECO:0000256" key="6">
    <source>
        <dbReference type="SAM" id="Phobius"/>
    </source>
</evidence>
<dbReference type="InterPro" id="IPR002293">
    <property type="entry name" value="AA/rel_permease1"/>
</dbReference>
<dbReference type="KEGG" id="trg:TRUGW13939_06802"/>
<evidence type="ECO:0000256" key="4">
    <source>
        <dbReference type="ARBA" id="ARBA00022989"/>
    </source>
</evidence>
<evidence type="ECO:0000313" key="8">
    <source>
        <dbReference type="Proteomes" id="UP000509510"/>
    </source>
</evidence>
<proteinExistence type="predicted"/>
<feature type="transmembrane region" description="Helical" evidence="6">
    <location>
        <begin position="418"/>
        <end position="437"/>
    </location>
</feature>
<keyword evidence="2" id="KW-0813">Transport</keyword>
<dbReference type="GO" id="GO:0016020">
    <property type="term" value="C:membrane"/>
    <property type="evidence" value="ECO:0007669"/>
    <property type="project" value="UniProtKB-SubCell"/>
</dbReference>
<evidence type="ECO:0008006" key="9">
    <source>
        <dbReference type="Google" id="ProtNLM"/>
    </source>
</evidence>
<evidence type="ECO:0000256" key="1">
    <source>
        <dbReference type="ARBA" id="ARBA00004141"/>
    </source>
</evidence>
<dbReference type="AlphaFoldDB" id="A0A7H8QZZ4"/>
<dbReference type="OrthoDB" id="3257095at2759"/>
<dbReference type="Pfam" id="PF13520">
    <property type="entry name" value="AA_permease_2"/>
    <property type="match status" value="1"/>
</dbReference>
<comment type="subcellular location">
    <subcellularLocation>
        <location evidence="1">Membrane</location>
        <topology evidence="1">Multi-pass membrane protein</topology>
    </subcellularLocation>
</comment>